<evidence type="ECO:0000313" key="2">
    <source>
        <dbReference type="EMBL" id="BBG94389.1"/>
    </source>
</evidence>
<organism evidence="2">
    <name type="scientific">Prunus dulcis</name>
    <name type="common">Almond</name>
    <name type="synonym">Amygdalus dulcis</name>
    <dbReference type="NCBI Taxonomy" id="3755"/>
    <lineage>
        <taxon>Eukaryota</taxon>
        <taxon>Viridiplantae</taxon>
        <taxon>Streptophyta</taxon>
        <taxon>Embryophyta</taxon>
        <taxon>Tracheophyta</taxon>
        <taxon>Spermatophyta</taxon>
        <taxon>Magnoliopsida</taxon>
        <taxon>eudicotyledons</taxon>
        <taxon>Gunneridae</taxon>
        <taxon>Pentapetalae</taxon>
        <taxon>rosids</taxon>
        <taxon>fabids</taxon>
        <taxon>Rosales</taxon>
        <taxon>Rosaceae</taxon>
        <taxon>Amygdaloideae</taxon>
        <taxon>Amygdaleae</taxon>
        <taxon>Prunus</taxon>
    </lineage>
</organism>
<reference evidence="2" key="1">
    <citation type="journal article" date="2019" name="Science">
        <title>Mutation of a bHLH transcription factor allowed almond domestication.</title>
        <authorList>
            <person name="Sanchez-Perez R."/>
            <person name="Pavan S."/>
            <person name="Mazzeo R."/>
            <person name="Moldovan C."/>
            <person name="Aiese Cigliano R."/>
            <person name="Del Cueto J."/>
            <person name="Ricciardi F."/>
            <person name="Lotti C."/>
            <person name="Ricciardi L."/>
            <person name="Dicenta F."/>
            <person name="Lopez-Marques R.L."/>
            <person name="Lindberg Moller B."/>
        </authorList>
    </citation>
    <scope>NUCLEOTIDE SEQUENCE</scope>
</reference>
<protein>
    <submittedName>
        <fullName evidence="2">2-oxoglutarate and Fe(II)-dependent oxygenase superfamily protein</fullName>
    </submittedName>
</protein>
<dbReference type="EMBL" id="AP019297">
    <property type="protein sequence ID" value="BBG94389.1"/>
    <property type="molecule type" value="Genomic_DNA"/>
</dbReference>
<dbReference type="AlphaFoldDB" id="A0A4Y1QRC3"/>
<evidence type="ECO:0000256" key="1">
    <source>
        <dbReference type="SAM" id="MobiDB-lite"/>
    </source>
</evidence>
<feature type="region of interest" description="Disordered" evidence="1">
    <location>
        <begin position="63"/>
        <end position="106"/>
    </location>
</feature>
<name>A0A4Y1QRC3_PRUDU</name>
<sequence length="142" mass="16355">QPSLSSRAKTARRLPELWLRLRAPPATGPVAMERRRVPYLSDPSPRRHGLCWPKIAEERRELTKLQGRRSPPPPPFLLTQAPGTRQARRRDLRRSSELGPGAVACTRHPPPGHLDFRAFWFKNVGENFGIERNIRETLPKFR</sequence>
<feature type="non-terminal residue" evidence="2">
    <location>
        <position position="1"/>
    </location>
</feature>
<accession>A0A4Y1QRC3</accession>
<proteinExistence type="predicted"/>
<gene>
    <name evidence="2" type="ORF">Prudu_002660</name>
</gene>